<name>A0AAV7Y118_9NEOP</name>
<evidence type="ECO:0000313" key="2">
    <source>
        <dbReference type="EMBL" id="KAJ1529965.1"/>
    </source>
</evidence>
<feature type="region of interest" description="Disordered" evidence="1">
    <location>
        <begin position="63"/>
        <end position="82"/>
    </location>
</feature>
<keyword evidence="3" id="KW-1185">Reference proteome</keyword>
<dbReference type="PANTHER" id="PTHR47501:SF5">
    <property type="entry name" value="HAT C-TERMINAL DIMERISATION DOMAIN-CONTAINING PROTEIN"/>
    <property type="match status" value="1"/>
</dbReference>
<reference evidence="2" key="1">
    <citation type="submission" date="2022-12" db="EMBL/GenBank/DDBJ databases">
        <title>Chromosome-level genome assembly of the bean flower thrips Megalurothrips usitatus.</title>
        <authorList>
            <person name="Ma L."/>
            <person name="Liu Q."/>
            <person name="Li H."/>
            <person name="Cai W."/>
        </authorList>
    </citation>
    <scope>NUCLEOTIDE SEQUENCE</scope>
    <source>
        <strain evidence="2">Cailab_2022a</strain>
    </source>
</reference>
<dbReference type="InterPro" id="IPR012337">
    <property type="entry name" value="RNaseH-like_sf"/>
</dbReference>
<dbReference type="Proteomes" id="UP001075354">
    <property type="component" value="Chromosome 3"/>
</dbReference>
<dbReference type="PANTHER" id="PTHR47501">
    <property type="entry name" value="TRANSPOSASE-RELATED"/>
    <property type="match status" value="1"/>
</dbReference>
<comment type="caution">
    <text evidence="2">The sequence shown here is derived from an EMBL/GenBank/DDBJ whole genome shotgun (WGS) entry which is preliminary data.</text>
</comment>
<feature type="compositionally biased region" description="Acidic residues" evidence="1">
    <location>
        <begin position="575"/>
        <end position="584"/>
    </location>
</feature>
<sequence>MPWACYAPHFAFVADKDTKNFEARCKLCPSAKRPLSCSYSTPTNLKLHLQRVHKWTEQQAKTLNVKEADGSSRSKKRKSVEDVPGAGDFFKKRVRQEDVDRVTDRLVIKQGLSHWIVDSKEFKDAVLLGCPSGLSVGCRQTFRKRLHGHFSKMQLNLKNKLKSLRYLATSADAWSKHRRGFLGMTATWLDPDTLERESVALALRRLKKRHTNERLAKEMHNITHTTYGVPTQNITKCSTDSASNFQKAFRVFAPQDPHVGDDSFSSVDVFASLDAPSDSDEEDGGENEDDHEPIPFDLVAAEANMAGVTLPPHQRCSSHILNLIGTKDVMTALDSNVAYRRVHDSTSRKLNKWWRKQSRVDMVALAIKEGLGVQLKVPGKTRWNSEFDGKKQVVEFLNKDENAFNETLRKANLDTLSNAEARYLREYVHVMEPVAFALDILQRDKHMYAGYLLPTVHCMRKSLTDRRTLDGKPLKCCDVLARTLLAAIDKSSRFGEYIDDVELTLAAILLPEFKLDWLEEGRKQEFKDALVREASQISLENVERDIRVASLDPPTSGAPAAEAAAADSAAKDSPDSEPEPELSPEENFFGFTFSKATTVVPNREETAAEEVERYLAFPIRAQGVGVKACYAKGPDGRREFPRLAVLFIKLITHLPTSASVERFFSSCGLRLEAIRNRLADETLEEEVLCAINAKYYE</sequence>
<proteinExistence type="predicted"/>
<protein>
    <recommendedName>
        <fullName evidence="4">Zinc finger BED domain-containing protein 4-like</fullName>
    </recommendedName>
</protein>
<evidence type="ECO:0000256" key="1">
    <source>
        <dbReference type="SAM" id="MobiDB-lite"/>
    </source>
</evidence>
<evidence type="ECO:0008006" key="4">
    <source>
        <dbReference type="Google" id="ProtNLM"/>
    </source>
</evidence>
<dbReference type="AlphaFoldDB" id="A0AAV7Y118"/>
<gene>
    <name evidence="2" type="ORF">ONE63_006693</name>
</gene>
<dbReference type="SUPFAM" id="SSF53098">
    <property type="entry name" value="Ribonuclease H-like"/>
    <property type="match status" value="1"/>
</dbReference>
<feature type="compositionally biased region" description="Low complexity" evidence="1">
    <location>
        <begin position="558"/>
        <end position="568"/>
    </location>
</feature>
<accession>A0AAV7Y118</accession>
<organism evidence="2 3">
    <name type="scientific">Megalurothrips usitatus</name>
    <name type="common">bean blossom thrips</name>
    <dbReference type="NCBI Taxonomy" id="439358"/>
    <lineage>
        <taxon>Eukaryota</taxon>
        <taxon>Metazoa</taxon>
        <taxon>Ecdysozoa</taxon>
        <taxon>Arthropoda</taxon>
        <taxon>Hexapoda</taxon>
        <taxon>Insecta</taxon>
        <taxon>Pterygota</taxon>
        <taxon>Neoptera</taxon>
        <taxon>Paraneoptera</taxon>
        <taxon>Thysanoptera</taxon>
        <taxon>Terebrantia</taxon>
        <taxon>Thripoidea</taxon>
        <taxon>Thripidae</taxon>
        <taxon>Megalurothrips</taxon>
    </lineage>
</organism>
<evidence type="ECO:0000313" key="3">
    <source>
        <dbReference type="Proteomes" id="UP001075354"/>
    </source>
</evidence>
<dbReference type="EMBL" id="JAPTSV010000003">
    <property type="protein sequence ID" value="KAJ1529965.1"/>
    <property type="molecule type" value="Genomic_DNA"/>
</dbReference>
<feature type="region of interest" description="Disordered" evidence="1">
    <location>
        <begin position="550"/>
        <end position="586"/>
    </location>
</feature>